<organism evidence="2 3">
    <name type="scientific">Eleusine coracana subsp. coracana</name>
    <dbReference type="NCBI Taxonomy" id="191504"/>
    <lineage>
        <taxon>Eukaryota</taxon>
        <taxon>Viridiplantae</taxon>
        <taxon>Streptophyta</taxon>
        <taxon>Embryophyta</taxon>
        <taxon>Tracheophyta</taxon>
        <taxon>Spermatophyta</taxon>
        <taxon>Magnoliopsida</taxon>
        <taxon>Liliopsida</taxon>
        <taxon>Poales</taxon>
        <taxon>Poaceae</taxon>
        <taxon>PACMAD clade</taxon>
        <taxon>Chloridoideae</taxon>
        <taxon>Cynodonteae</taxon>
        <taxon>Eleusininae</taxon>
        <taxon>Eleusine</taxon>
    </lineage>
</organism>
<protein>
    <recommendedName>
        <fullName evidence="1">K-box domain-containing protein</fullName>
    </recommendedName>
</protein>
<reference evidence="2" key="1">
    <citation type="journal article" date="2018" name="DNA Res.">
        <title>Multiple hybrid de novo genome assembly of finger millet, an orphan allotetraploid crop.</title>
        <authorList>
            <person name="Hatakeyama M."/>
            <person name="Aluri S."/>
            <person name="Balachadran M.T."/>
            <person name="Sivarajan S.R."/>
            <person name="Patrignani A."/>
            <person name="Gruter S."/>
            <person name="Poveda L."/>
            <person name="Shimizu-Inatsugi R."/>
            <person name="Baeten J."/>
            <person name="Francoijs K.J."/>
            <person name="Nataraja K.N."/>
            <person name="Reddy Y.A.N."/>
            <person name="Phadnis S."/>
            <person name="Ravikumar R.L."/>
            <person name="Schlapbach R."/>
            <person name="Sreeman S.M."/>
            <person name="Shimizu K.K."/>
        </authorList>
    </citation>
    <scope>NUCLEOTIDE SEQUENCE</scope>
</reference>
<dbReference type="EMBL" id="BQKI01000079">
    <property type="protein sequence ID" value="GJN26463.1"/>
    <property type="molecule type" value="Genomic_DNA"/>
</dbReference>
<reference evidence="2" key="2">
    <citation type="submission" date="2021-12" db="EMBL/GenBank/DDBJ databases">
        <title>Resequencing data analysis of finger millet.</title>
        <authorList>
            <person name="Hatakeyama M."/>
            <person name="Aluri S."/>
            <person name="Balachadran M.T."/>
            <person name="Sivarajan S.R."/>
            <person name="Poveda L."/>
            <person name="Shimizu-Inatsugi R."/>
            <person name="Schlapbach R."/>
            <person name="Sreeman S.M."/>
            <person name="Shimizu K.K."/>
        </authorList>
    </citation>
    <scope>NUCLEOTIDE SEQUENCE</scope>
</reference>
<dbReference type="AlphaFoldDB" id="A0AAV5EUL0"/>
<evidence type="ECO:0000313" key="2">
    <source>
        <dbReference type="EMBL" id="GJN26463.1"/>
    </source>
</evidence>
<evidence type="ECO:0000313" key="3">
    <source>
        <dbReference type="Proteomes" id="UP001054889"/>
    </source>
</evidence>
<dbReference type="Pfam" id="PF01486">
    <property type="entry name" value="K-box"/>
    <property type="match status" value="1"/>
</dbReference>
<name>A0AAV5EUL0_ELECO</name>
<accession>A0AAV5EUL0</accession>
<evidence type="ECO:0000259" key="1">
    <source>
        <dbReference type="PROSITE" id="PS51297"/>
    </source>
</evidence>
<gene>
    <name evidence="2" type="primary">gb14395</name>
    <name evidence="2" type="ORF">PR202_gb14395</name>
</gene>
<keyword evidence="3" id="KW-1185">Reference proteome</keyword>
<dbReference type="InterPro" id="IPR002487">
    <property type="entry name" value="TF_Kbox"/>
</dbReference>
<dbReference type="GO" id="GO:0005634">
    <property type="term" value="C:nucleus"/>
    <property type="evidence" value="ECO:0007669"/>
    <property type="project" value="InterPro"/>
</dbReference>
<proteinExistence type="predicted"/>
<feature type="domain" description="K-box" evidence="1">
    <location>
        <begin position="4"/>
        <end position="109"/>
    </location>
</feature>
<sequence>MDIQQKIIREMTRMKDERSRLQIIMSQHMGEDLTLLSLQDVTNLEQQLEFSLSRVRLRKQELLDQQLLEMRRRVCMRKSVFFHLLEHLISEQLGCDCVLCSKFQQEMHVSEDLCLMVRRIHFLLNSLIDSLLPVYLVLMNLLSVPVGQQTQSAEMVAHPNKPFPWWDVGSSQQLYGHDAEPSMTALQLLPQLGQFKLQPLQPNLQEATLQNYTLRLW</sequence>
<comment type="caution">
    <text evidence="2">The sequence shown here is derived from an EMBL/GenBank/DDBJ whole genome shotgun (WGS) entry which is preliminary data.</text>
</comment>
<dbReference type="PROSITE" id="PS51297">
    <property type="entry name" value="K_BOX"/>
    <property type="match status" value="1"/>
</dbReference>
<dbReference type="Proteomes" id="UP001054889">
    <property type="component" value="Unassembled WGS sequence"/>
</dbReference>
<dbReference type="GO" id="GO:0003700">
    <property type="term" value="F:DNA-binding transcription factor activity"/>
    <property type="evidence" value="ECO:0007669"/>
    <property type="project" value="InterPro"/>
</dbReference>